<dbReference type="AlphaFoldDB" id="A0A934QYN7"/>
<comment type="caution">
    <text evidence="1">The sequence shown here is derived from an EMBL/GenBank/DDBJ whole genome shotgun (WGS) entry which is preliminary data.</text>
</comment>
<keyword evidence="2" id="KW-1185">Reference proteome</keyword>
<organism evidence="1 2">
    <name type="scientific">Luteolibacter yonseiensis</name>
    <dbReference type="NCBI Taxonomy" id="1144680"/>
    <lineage>
        <taxon>Bacteria</taxon>
        <taxon>Pseudomonadati</taxon>
        <taxon>Verrucomicrobiota</taxon>
        <taxon>Verrucomicrobiia</taxon>
        <taxon>Verrucomicrobiales</taxon>
        <taxon>Verrucomicrobiaceae</taxon>
        <taxon>Luteolibacter</taxon>
    </lineage>
</organism>
<dbReference type="RefSeq" id="WP_200350103.1">
    <property type="nucleotide sequence ID" value="NZ_BAABHZ010000005.1"/>
</dbReference>
<reference evidence="1" key="1">
    <citation type="submission" date="2021-01" db="EMBL/GenBank/DDBJ databases">
        <title>Modified the classification status of verrucomicrobia.</title>
        <authorList>
            <person name="Feng X."/>
        </authorList>
    </citation>
    <scope>NUCLEOTIDE SEQUENCE</scope>
    <source>
        <strain evidence="1">JCM 18052</strain>
    </source>
</reference>
<dbReference type="Proteomes" id="UP000600139">
    <property type="component" value="Unassembled WGS sequence"/>
</dbReference>
<evidence type="ECO:0000313" key="1">
    <source>
        <dbReference type="EMBL" id="MBK1815133.1"/>
    </source>
</evidence>
<protein>
    <submittedName>
        <fullName evidence="1">Uncharacterized protein</fullName>
    </submittedName>
</protein>
<name>A0A934QYN7_9BACT</name>
<sequence>MITSLIPSFNAGELSPLIHLRSDLEKYRAGCRTLENMHIIPYGGVKRRPGFAFVDSILTECRLFRFQVSTEEVFLLRFGKRKIHFYAGGKLLAGVEEDTPYDLDELAELQMTQINHVAYFTHPARPVQRLVRNEDGEWKFGRVDFDYPAMMDENLKKRLKIAVFSGTNADKEWSGGIEGETVDIRSPDFDLFHTKRNPNNIKKPVDSYHVGAYFEISHPRKADEFDVTVMARQNGATRKDKNSKLADKVGGEIRSEVLYVQGGWTFTTSGTWSGTFRIQRCEIAAPDPEKGYKWVTIRKFEGDLNANYSAGGEEDELVKMRLVWTKNSGSGHAFHPKGTLEASGAYMRGLVKIVKVTDKKNAEAVVVRPVRKGATSYWREGAWSELRGFPRTVCAHEGRLIFGGNEYLRQAIWASAVDDYENFKPGGTEDDDSWTHVIASDQQNSIQWMISHKSLLIGTSGDEWVLGSSQDEGIITPTSVRARRHSGCGSQFQKARLIDDSVIFVQRGGRKLRDLTFSFSADGYVTTDLTLLADHITGGGDGIKDMALQTHPESRLWCVTDDGNLIVLTYDRGQSLTGWQRMTTGGETDGFENVAVLSTAGQEDEIWVCVRRKINGQVKRCIERMNTSGAFLVGPWNLMRTRADAWNDRYRSYAEGILAHAGPGAWVEGQDMYYCVKTHRESLPTSLSTTDHWTVVKPWTPEGIYNPGDHVYRNGAVYKRRDTSTTD</sequence>
<accession>A0A934QYN7</accession>
<proteinExistence type="predicted"/>
<evidence type="ECO:0000313" key="2">
    <source>
        <dbReference type="Proteomes" id="UP000600139"/>
    </source>
</evidence>
<dbReference type="EMBL" id="JAENIK010000005">
    <property type="protein sequence ID" value="MBK1815133.1"/>
    <property type="molecule type" value="Genomic_DNA"/>
</dbReference>
<gene>
    <name evidence="1" type="ORF">JIN84_05890</name>
</gene>